<keyword evidence="5 9" id="KW-0732">Signal</keyword>
<comment type="similarity">
    <text evidence="2 9">Belongs to the beta-defensin family.</text>
</comment>
<accession>A0A667GQA2</accession>
<evidence type="ECO:0000256" key="5">
    <source>
        <dbReference type="ARBA" id="ARBA00022729"/>
    </source>
</evidence>
<proteinExistence type="inferred from homology"/>
<keyword evidence="12" id="KW-1185">Reference proteome</keyword>
<evidence type="ECO:0000313" key="11">
    <source>
        <dbReference type="Ensembl" id="ENSLCNP00005017356.1"/>
    </source>
</evidence>
<evidence type="ECO:0000256" key="6">
    <source>
        <dbReference type="ARBA" id="ARBA00022940"/>
    </source>
</evidence>
<dbReference type="AlphaFoldDB" id="A0A667GQA2"/>
<dbReference type="GO" id="GO:0042742">
    <property type="term" value="P:defense response to bacterium"/>
    <property type="evidence" value="ECO:0007669"/>
    <property type="project" value="UniProtKB-UniRule"/>
</dbReference>
<evidence type="ECO:0000256" key="1">
    <source>
        <dbReference type="ARBA" id="ARBA00004613"/>
    </source>
</evidence>
<evidence type="ECO:0000256" key="9">
    <source>
        <dbReference type="RuleBase" id="RU231113"/>
    </source>
</evidence>
<name>A0A667GQA2_LYNCA</name>
<dbReference type="Pfam" id="PF13841">
    <property type="entry name" value="Defensin_beta_2"/>
    <property type="match status" value="1"/>
</dbReference>
<evidence type="ECO:0000256" key="4">
    <source>
        <dbReference type="ARBA" id="ARBA00022529"/>
    </source>
</evidence>
<dbReference type="PANTHER" id="PTHR47900">
    <property type="entry name" value="BETA-DEFENSIN 131A"/>
    <property type="match status" value="1"/>
</dbReference>
<comment type="function">
    <text evidence="9">Has antibacterial activity.</text>
</comment>
<dbReference type="PANTHER" id="PTHR47900:SF1">
    <property type="entry name" value="BETA-DEFENSIN 131A"/>
    <property type="match status" value="1"/>
</dbReference>
<dbReference type="Proteomes" id="UP000472241">
    <property type="component" value="Unplaced"/>
</dbReference>
<evidence type="ECO:0000256" key="7">
    <source>
        <dbReference type="ARBA" id="ARBA00023022"/>
    </source>
</evidence>
<reference evidence="11" key="2">
    <citation type="submission" date="2025-09" db="UniProtKB">
        <authorList>
            <consortium name="Ensembl"/>
        </authorList>
    </citation>
    <scope>IDENTIFICATION</scope>
</reference>
<evidence type="ECO:0000259" key="10">
    <source>
        <dbReference type="Pfam" id="PF13841"/>
    </source>
</evidence>
<evidence type="ECO:0000256" key="2">
    <source>
        <dbReference type="ARBA" id="ARBA00007371"/>
    </source>
</evidence>
<protein>
    <recommendedName>
        <fullName evidence="9">Beta-defensin</fullName>
    </recommendedName>
</protein>
<feature type="chain" id="PRO_5025716702" description="Beta-defensin" evidence="9">
    <location>
        <begin position="23"/>
        <end position="69"/>
    </location>
</feature>
<evidence type="ECO:0000313" key="12">
    <source>
        <dbReference type="Proteomes" id="UP000472241"/>
    </source>
</evidence>
<dbReference type="InterPro" id="IPR025933">
    <property type="entry name" value="Beta_defensin_dom"/>
</dbReference>
<dbReference type="Ensembl" id="ENSLCNT00005019474.1">
    <property type="protein sequence ID" value="ENSLCNP00005017356.1"/>
    <property type="gene ID" value="ENSLCNG00005011425.1"/>
</dbReference>
<feature type="signal peptide" evidence="9">
    <location>
        <begin position="1"/>
        <end position="22"/>
    </location>
</feature>
<dbReference type="GO" id="GO:0005615">
    <property type="term" value="C:extracellular space"/>
    <property type="evidence" value="ECO:0007669"/>
    <property type="project" value="TreeGrafter"/>
</dbReference>
<feature type="domain" description="Beta-defensin" evidence="10">
    <location>
        <begin position="28"/>
        <end position="57"/>
    </location>
</feature>
<keyword evidence="7 9" id="KW-0044">Antibiotic</keyword>
<dbReference type="GO" id="GO:0045087">
    <property type="term" value="P:innate immune response"/>
    <property type="evidence" value="ECO:0007669"/>
    <property type="project" value="InterPro"/>
</dbReference>
<sequence>MRLLHSILGVLALLSIVPQARTSFFKDICSSRNYHCRMKCNPDEHAIKYCADWTICCKPKRIQFREKKW</sequence>
<organism evidence="11 12">
    <name type="scientific">Lynx canadensis</name>
    <name type="common">Canada lynx</name>
    <name type="synonym">Felis canadensis</name>
    <dbReference type="NCBI Taxonomy" id="61383"/>
    <lineage>
        <taxon>Eukaryota</taxon>
        <taxon>Metazoa</taxon>
        <taxon>Chordata</taxon>
        <taxon>Craniata</taxon>
        <taxon>Vertebrata</taxon>
        <taxon>Euteleostomi</taxon>
        <taxon>Mammalia</taxon>
        <taxon>Eutheria</taxon>
        <taxon>Laurasiatheria</taxon>
        <taxon>Carnivora</taxon>
        <taxon>Feliformia</taxon>
        <taxon>Felidae</taxon>
        <taxon>Felinae</taxon>
        <taxon>Lynx</taxon>
    </lineage>
</organism>
<keyword evidence="6 9" id="KW-0211">Defensin</keyword>
<keyword evidence="8" id="KW-1015">Disulfide bond</keyword>
<keyword evidence="4 9" id="KW-0929">Antimicrobial</keyword>
<evidence type="ECO:0000256" key="3">
    <source>
        <dbReference type="ARBA" id="ARBA00022525"/>
    </source>
</evidence>
<evidence type="ECO:0000256" key="8">
    <source>
        <dbReference type="ARBA" id="ARBA00023157"/>
    </source>
</evidence>
<comment type="subcellular location">
    <subcellularLocation>
        <location evidence="1 9">Secreted</location>
    </subcellularLocation>
</comment>
<reference evidence="11" key="1">
    <citation type="submission" date="2025-08" db="UniProtKB">
        <authorList>
            <consortium name="Ensembl"/>
        </authorList>
    </citation>
    <scope>IDENTIFICATION</scope>
</reference>
<keyword evidence="3 9" id="KW-0964">Secreted</keyword>